<protein>
    <submittedName>
        <fullName evidence="3">Amidohydrolase family protein</fullName>
    </submittedName>
</protein>
<evidence type="ECO:0000313" key="4">
    <source>
        <dbReference type="Proteomes" id="UP001203410"/>
    </source>
</evidence>
<feature type="signal peptide" evidence="1">
    <location>
        <begin position="1"/>
        <end position="19"/>
    </location>
</feature>
<dbReference type="Pfam" id="PF01979">
    <property type="entry name" value="Amidohydro_1"/>
    <property type="match status" value="1"/>
</dbReference>
<dbReference type="InterPro" id="IPR032466">
    <property type="entry name" value="Metal_Hydrolase"/>
</dbReference>
<dbReference type="Gene3D" id="3.30.110.90">
    <property type="entry name" value="Amidohydrolase"/>
    <property type="match status" value="1"/>
</dbReference>
<accession>A0ABT0RR88</accession>
<dbReference type="EMBL" id="JAMGBA010000001">
    <property type="protein sequence ID" value="MCL6697528.1"/>
    <property type="molecule type" value="Genomic_DNA"/>
</dbReference>
<dbReference type="Gene3D" id="2.30.40.10">
    <property type="entry name" value="Urease, subunit C, domain 1"/>
    <property type="match status" value="1"/>
</dbReference>
<dbReference type="Gene3D" id="1.20.58.520">
    <property type="entry name" value="Amidohydrolase"/>
    <property type="match status" value="1"/>
</dbReference>
<feature type="domain" description="Amidohydrolase-related" evidence="2">
    <location>
        <begin position="79"/>
        <end position="455"/>
    </location>
</feature>
<feature type="chain" id="PRO_5046505989" evidence="1">
    <location>
        <begin position="20"/>
        <end position="476"/>
    </location>
</feature>
<evidence type="ECO:0000313" key="3">
    <source>
        <dbReference type="EMBL" id="MCL6697528.1"/>
    </source>
</evidence>
<keyword evidence="1" id="KW-0732">Signal</keyword>
<dbReference type="InterPro" id="IPR011059">
    <property type="entry name" value="Metal-dep_hydrolase_composite"/>
</dbReference>
<dbReference type="RefSeq" id="WP_249902891.1">
    <property type="nucleotide sequence ID" value="NZ_JAMGBA010000001.1"/>
</dbReference>
<comment type="caution">
    <text evidence="3">The sequence shown here is derived from an EMBL/GenBank/DDBJ whole genome shotgun (WGS) entry which is preliminary data.</text>
</comment>
<sequence>MRFVVATVAAAVVASPAFAAAQPADLLIRHATVIDVAKGRTLTDQAVAVRNGDIVAVGADSSVARRVSAKQTVDATGKFVMPGLWDMHVHFGGGTELIQENKDLLPIYVAYGITSVRDCAGDLSDSVIQWRSEVAAGSLLGPTIYTSGPKLEGYKPLWKGTIEVGTPAEVDAALDRLQSMKVDFVKITDNTLKPEIFEYAVKAAKKRGLKTSAHTPFALTIEQAAKDGLSSVEHLDYLIKAGSPAETSIAADYLAKKLTYGEASDKFVETFDASYAKAEYDRLAKLGLNVTPTLNMSRILAYLDREDHRNDTGLALMGPGLRKTYEWRVERAAKSTPEQVAARHKEYELSVKVLPMLRDAGIPILAGTDAGFLNSFNYPGIGLHDELQRYVEAGLTPREALASATITGPSFLGHSDRYGSLAKGKAADILILDANPLQDIAATRTIRGVVAKGQWFDRAALDRLLESVKAKAATAR</sequence>
<name>A0ABT0RR88_9SPHN</name>
<dbReference type="InterPro" id="IPR051781">
    <property type="entry name" value="Metallo-dep_Hydrolase"/>
</dbReference>
<proteinExistence type="predicted"/>
<dbReference type="PANTHER" id="PTHR43135:SF3">
    <property type="entry name" value="ALPHA-D-RIBOSE 1-METHYLPHOSPHONATE 5-TRIPHOSPHATE DIPHOSPHATASE"/>
    <property type="match status" value="1"/>
</dbReference>
<evidence type="ECO:0000256" key="1">
    <source>
        <dbReference type="SAM" id="SignalP"/>
    </source>
</evidence>
<organism evidence="3 4">
    <name type="scientific">Sphingomonas caseinilyticus</name>
    <dbReference type="NCBI Taxonomy" id="2908205"/>
    <lineage>
        <taxon>Bacteria</taxon>
        <taxon>Pseudomonadati</taxon>
        <taxon>Pseudomonadota</taxon>
        <taxon>Alphaproteobacteria</taxon>
        <taxon>Sphingomonadales</taxon>
        <taxon>Sphingomonadaceae</taxon>
        <taxon>Sphingomonas</taxon>
    </lineage>
</organism>
<dbReference type="SUPFAM" id="SSF51338">
    <property type="entry name" value="Composite domain of metallo-dependent hydrolases"/>
    <property type="match status" value="1"/>
</dbReference>
<keyword evidence="4" id="KW-1185">Reference proteome</keyword>
<gene>
    <name evidence="3" type="ORF">LZ496_01840</name>
</gene>
<dbReference type="SUPFAM" id="SSF51556">
    <property type="entry name" value="Metallo-dependent hydrolases"/>
    <property type="match status" value="1"/>
</dbReference>
<dbReference type="Proteomes" id="UP001203410">
    <property type="component" value="Unassembled WGS sequence"/>
</dbReference>
<evidence type="ECO:0000259" key="2">
    <source>
        <dbReference type="Pfam" id="PF01979"/>
    </source>
</evidence>
<dbReference type="InterPro" id="IPR006680">
    <property type="entry name" value="Amidohydro-rel"/>
</dbReference>
<dbReference type="Gene3D" id="3.40.50.10910">
    <property type="entry name" value="Amidohydrolase"/>
    <property type="match status" value="1"/>
</dbReference>
<reference evidence="3 4" key="1">
    <citation type="submission" date="2022-05" db="EMBL/GenBank/DDBJ databases">
        <authorList>
            <person name="Jo J.-H."/>
            <person name="Im W.-T."/>
        </authorList>
    </citation>
    <scope>NUCLEOTIDE SEQUENCE [LARGE SCALE GENOMIC DNA]</scope>
    <source>
        <strain evidence="3 4">NSE70-1</strain>
    </source>
</reference>
<dbReference type="PANTHER" id="PTHR43135">
    <property type="entry name" value="ALPHA-D-RIBOSE 1-METHYLPHOSPHONATE 5-TRIPHOSPHATE DIPHOSPHATASE"/>
    <property type="match status" value="1"/>
</dbReference>